<proteinExistence type="predicted"/>
<evidence type="ECO:0000256" key="2">
    <source>
        <dbReference type="SAM" id="Phobius"/>
    </source>
</evidence>
<dbReference type="AlphaFoldDB" id="A0A516V5X5"/>
<dbReference type="OrthoDB" id="5523842at2"/>
<name>A0A516V5X5_9GAMM</name>
<keyword evidence="4" id="KW-1185">Reference proteome</keyword>
<organism evidence="3 4">
    <name type="scientific">Pseudoluteimonas lycopersici</name>
    <dbReference type="NCBI Taxonomy" id="1324796"/>
    <lineage>
        <taxon>Bacteria</taxon>
        <taxon>Pseudomonadati</taxon>
        <taxon>Pseudomonadota</taxon>
        <taxon>Gammaproteobacteria</taxon>
        <taxon>Lysobacterales</taxon>
        <taxon>Lysobacteraceae</taxon>
        <taxon>Pseudoluteimonas</taxon>
    </lineage>
</organism>
<accession>A0A516V5X5</accession>
<sequence>MNRNGTISGGDEERDASSLRWKLAAALLALAALAGALLWMQHDGMASPADEAQPDAVAARAQGDAPITAQPDEAVSPASTPVAQAPTVEPAAMPGATKPFDAPMIATEAASANGCAFPMLDAAKQPFKLYAAGAYSGRKLGMQIDQSGNEAGRIDVGVNQPGEAVALMLGSYDPTVWHIGWTSGTRIVAVLVGGYHKQVVTGLPKGVPLIVSTYDNKGPCGYFYVTADKAPTLNPIARRAFGRGIDMLYPASQGSVLVGAAAGGMITDASAQDDDAFRIAESMAAGEAGLAYAVSRGWLREAMQSDADAWIAARASRPQADVPPIAGGAQPGRMTVHNGYVVLKPFRLPAGLYGAHSATFFVPKGVSRPTGNLGHSVLYDFNTLTCAGTFCESR</sequence>
<feature type="transmembrane region" description="Helical" evidence="2">
    <location>
        <begin position="21"/>
        <end position="40"/>
    </location>
</feature>
<dbReference type="RefSeq" id="WP_143879445.1">
    <property type="nucleotide sequence ID" value="NZ_BAABLZ010000001.1"/>
</dbReference>
<evidence type="ECO:0000313" key="4">
    <source>
        <dbReference type="Proteomes" id="UP000315891"/>
    </source>
</evidence>
<protein>
    <submittedName>
        <fullName evidence="3">Uncharacterized protein</fullName>
    </submittedName>
</protein>
<dbReference type="EMBL" id="CP041742">
    <property type="protein sequence ID" value="QDQ73934.1"/>
    <property type="molecule type" value="Genomic_DNA"/>
</dbReference>
<gene>
    <name evidence="3" type="ORF">FNZ56_08615</name>
</gene>
<keyword evidence="2" id="KW-0812">Transmembrane</keyword>
<keyword evidence="2" id="KW-0472">Membrane</keyword>
<feature type="region of interest" description="Disordered" evidence="1">
    <location>
        <begin position="69"/>
        <end position="95"/>
    </location>
</feature>
<evidence type="ECO:0000256" key="1">
    <source>
        <dbReference type="SAM" id="MobiDB-lite"/>
    </source>
</evidence>
<dbReference type="Proteomes" id="UP000315891">
    <property type="component" value="Chromosome"/>
</dbReference>
<reference evidence="3 4" key="1">
    <citation type="submission" date="2019-07" db="EMBL/GenBank/DDBJ databases">
        <title>Lysobacter weifangensis sp. nov., isolated from bensulfuron-methyl contaminated farmland soil.</title>
        <authorList>
            <person name="Zhao H."/>
        </authorList>
    </citation>
    <scope>NUCLEOTIDE SEQUENCE [LARGE SCALE GENOMIC DNA]</scope>
    <source>
        <strain evidence="3 4">CC-Bw-6</strain>
    </source>
</reference>
<keyword evidence="2" id="KW-1133">Transmembrane helix</keyword>
<evidence type="ECO:0000313" key="3">
    <source>
        <dbReference type="EMBL" id="QDQ73934.1"/>
    </source>
</evidence>